<feature type="coiled-coil region" evidence="1">
    <location>
        <begin position="43"/>
        <end position="70"/>
    </location>
</feature>
<dbReference type="Proteomes" id="UP001623600">
    <property type="component" value="Unassembled WGS sequence"/>
</dbReference>
<dbReference type="Gene3D" id="1.10.1660.10">
    <property type="match status" value="1"/>
</dbReference>
<dbReference type="EMBL" id="JBJIAB010000110">
    <property type="protein sequence ID" value="MFL0168810.1"/>
    <property type="molecule type" value="Genomic_DNA"/>
</dbReference>
<evidence type="ECO:0000313" key="3">
    <source>
        <dbReference type="Proteomes" id="UP001623600"/>
    </source>
</evidence>
<keyword evidence="3" id="KW-1185">Reference proteome</keyword>
<evidence type="ECO:0000256" key="1">
    <source>
        <dbReference type="SAM" id="Coils"/>
    </source>
</evidence>
<evidence type="ECO:0008006" key="4">
    <source>
        <dbReference type="Google" id="ProtNLM"/>
    </source>
</evidence>
<name>A0ABW8SFE9_9CLOT</name>
<gene>
    <name evidence="2" type="ORF">ACJDTP_27525</name>
</gene>
<comment type="caution">
    <text evidence="2">The sequence shown here is derived from an EMBL/GenBank/DDBJ whole genome shotgun (WGS) entry which is preliminary data.</text>
</comment>
<evidence type="ECO:0000313" key="2">
    <source>
        <dbReference type="EMBL" id="MFL0168810.1"/>
    </source>
</evidence>
<protein>
    <recommendedName>
        <fullName evidence="4">HTH merR-type domain-containing protein</fullName>
    </recommendedName>
</protein>
<reference evidence="2 3" key="1">
    <citation type="submission" date="2024-11" db="EMBL/GenBank/DDBJ databases">
        <authorList>
            <person name="Heng Y.C."/>
            <person name="Lim A.C.H."/>
            <person name="Lee J.K.Y."/>
            <person name="Kittelmann S."/>
        </authorList>
    </citation>
    <scope>NUCLEOTIDE SEQUENCE [LARGE SCALE GENOMIC DNA]</scope>
    <source>
        <strain evidence="2 3">WILCCON 0112</strain>
    </source>
</reference>
<accession>A0ABW8SFE9</accession>
<organism evidence="2 3">
    <name type="scientific">Candidatus Clostridium helianthi</name>
    <dbReference type="NCBI Taxonomy" id="3381660"/>
    <lineage>
        <taxon>Bacteria</taxon>
        <taxon>Bacillati</taxon>
        <taxon>Bacillota</taxon>
        <taxon>Clostridia</taxon>
        <taxon>Eubacteriales</taxon>
        <taxon>Clostridiaceae</taxon>
        <taxon>Clostridium</taxon>
    </lineage>
</organism>
<proteinExistence type="predicted"/>
<keyword evidence="1" id="KW-0175">Coiled coil</keyword>
<sequence>MFTQQPMIIKKFGFSLREISTLMYNEVLCGDITSIRKLVGNKINEINNKMNELIETKNLLEKVKKNILDENLGCCSDMEIYLKINP</sequence>